<comment type="caution">
    <text evidence="2">The sequence shown here is derived from an EMBL/GenBank/DDBJ whole genome shotgun (WGS) entry which is preliminary data.</text>
</comment>
<accession>A0AAD7P2A6</accession>
<dbReference type="AlphaFoldDB" id="A0AAD7P2A6"/>
<evidence type="ECO:0000313" key="2">
    <source>
        <dbReference type="EMBL" id="KAJ7785684.1"/>
    </source>
</evidence>
<evidence type="ECO:0000256" key="1">
    <source>
        <dbReference type="SAM" id="MobiDB-lite"/>
    </source>
</evidence>
<organism evidence="2 3">
    <name type="scientific">Mycena metata</name>
    <dbReference type="NCBI Taxonomy" id="1033252"/>
    <lineage>
        <taxon>Eukaryota</taxon>
        <taxon>Fungi</taxon>
        <taxon>Dikarya</taxon>
        <taxon>Basidiomycota</taxon>
        <taxon>Agaricomycotina</taxon>
        <taxon>Agaricomycetes</taxon>
        <taxon>Agaricomycetidae</taxon>
        <taxon>Agaricales</taxon>
        <taxon>Marasmiineae</taxon>
        <taxon>Mycenaceae</taxon>
        <taxon>Mycena</taxon>
    </lineage>
</organism>
<reference evidence="2" key="1">
    <citation type="submission" date="2023-03" db="EMBL/GenBank/DDBJ databases">
        <title>Massive genome expansion in bonnet fungi (Mycena s.s.) driven by repeated elements and novel gene families across ecological guilds.</title>
        <authorList>
            <consortium name="Lawrence Berkeley National Laboratory"/>
            <person name="Harder C.B."/>
            <person name="Miyauchi S."/>
            <person name="Viragh M."/>
            <person name="Kuo A."/>
            <person name="Thoen E."/>
            <person name="Andreopoulos B."/>
            <person name="Lu D."/>
            <person name="Skrede I."/>
            <person name="Drula E."/>
            <person name="Henrissat B."/>
            <person name="Morin E."/>
            <person name="Kohler A."/>
            <person name="Barry K."/>
            <person name="LaButti K."/>
            <person name="Morin E."/>
            <person name="Salamov A."/>
            <person name="Lipzen A."/>
            <person name="Mereny Z."/>
            <person name="Hegedus B."/>
            <person name="Baldrian P."/>
            <person name="Stursova M."/>
            <person name="Weitz H."/>
            <person name="Taylor A."/>
            <person name="Grigoriev I.V."/>
            <person name="Nagy L.G."/>
            <person name="Martin F."/>
            <person name="Kauserud H."/>
        </authorList>
    </citation>
    <scope>NUCLEOTIDE SEQUENCE</scope>
    <source>
        <strain evidence="2">CBHHK182m</strain>
    </source>
</reference>
<feature type="compositionally biased region" description="Polar residues" evidence="1">
    <location>
        <begin position="21"/>
        <end position="35"/>
    </location>
</feature>
<proteinExistence type="predicted"/>
<protein>
    <submittedName>
        <fullName evidence="2">Uncharacterized protein</fullName>
    </submittedName>
</protein>
<dbReference type="Proteomes" id="UP001215598">
    <property type="component" value="Unassembled WGS sequence"/>
</dbReference>
<feature type="region of interest" description="Disordered" evidence="1">
    <location>
        <begin position="163"/>
        <end position="188"/>
    </location>
</feature>
<sequence length="254" mass="28088">MSTPGSNRNKTPFDTSRRKQSTGPTVDFTLNTSAFSPDAHRQAAQYQKNYSAFPPQNYDLGARPTGPLDIRMGDFGLLPAPRSPSRQHNSQPPAPGPYDGPGHVSPSPRHMMTPRMDDFPKDFGGRAAHVCWICRPSSELSPIQAPVWLSDCTLSTVNDPYAGSPALSNQTRRASGEQNHHSPPLHNKVLGRDHMRIRDTLPIVVDIRASLMSNGCDWARSSFSRGICMRSVPYTLRTLHSMRLDFHCTSISIP</sequence>
<keyword evidence="3" id="KW-1185">Reference proteome</keyword>
<feature type="compositionally biased region" description="Polar residues" evidence="1">
    <location>
        <begin position="1"/>
        <end position="14"/>
    </location>
</feature>
<name>A0AAD7P2A6_9AGAR</name>
<gene>
    <name evidence="2" type="ORF">B0H16DRAFT_1875836</name>
</gene>
<evidence type="ECO:0000313" key="3">
    <source>
        <dbReference type="Proteomes" id="UP001215598"/>
    </source>
</evidence>
<dbReference type="EMBL" id="JARKIB010000001">
    <property type="protein sequence ID" value="KAJ7785684.1"/>
    <property type="molecule type" value="Genomic_DNA"/>
</dbReference>
<feature type="non-terminal residue" evidence="2">
    <location>
        <position position="1"/>
    </location>
</feature>
<feature type="region of interest" description="Disordered" evidence="1">
    <location>
        <begin position="1"/>
        <end position="116"/>
    </location>
</feature>